<dbReference type="EMBL" id="JAHUTJ010063602">
    <property type="protein sequence ID" value="MED6289093.1"/>
    <property type="molecule type" value="Genomic_DNA"/>
</dbReference>
<evidence type="ECO:0000259" key="4">
    <source>
        <dbReference type="PROSITE" id="PS51730"/>
    </source>
</evidence>
<keyword evidence="2" id="KW-0168">Coated pit</keyword>
<feature type="non-terminal residue" evidence="5">
    <location>
        <position position="1"/>
    </location>
</feature>
<dbReference type="InterPro" id="IPR007965">
    <property type="entry name" value="GNAT_ATAT"/>
</dbReference>
<dbReference type="Proteomes" id="UP001352852">
    <property type="component" value="Unassembled WGS sequence"/>
</dbReference>
<feature type="non-terminal residue" evidence="5">
    <location>
        <position position="88"/>
    </location>
</feature>
<evidence type="ECO:0000256" key="2">
    <source>
        <dbReference type="ARBA" id="ARBA00023176"/>
    </source>
</evidence>
<dbReference type="Pfam" id="PF05301">
    <property type="entry name" value="Acetyltransf_16"/>
    <property type="match status" value="1"/>
</dbReference>
<evidence type="ECO:0000256" key="1">
    <source>
        <dbReference type="ARBA" id="ARBA00022679"/>
    </source>
</evidence>
<evidence type="ECO:0000313" key="5">
    <source>
        <dbReference type="EMBL" id="MED6289093.1"/>
    </source>
</evidence>
<dbReference type="PANTHER" id="PTHR12327">
    <property type="entry name" value="ALPHA-TUBULIN N-ACETYLTRANSFERASE 1"/>
    <property type="match status" value="1"/>
</dbReference>
<dbReference type="InterPro" id="IPR038746">
    <property type="entry name" value="Atat"/>
</dbReference>
<keyword evidence="2" id="KW-0472">Membrane</keyword>
<comment type="caution">
    <text evidence="5">The sequence shown here is derived from an EMBL/GenBank/DDBJ whole genome shotgun (WGS) entry which is preliminary data.</text>
</comment>
<keyword evidence="1" id="KW-0808">Transferase</keyword>
<protein>
    <submittedName>
        <fullName evidence="5">Alpha-tubulin N-acetyltransferase 1</fullName>
    </submittedName>
</protein>
<keyword evidence="3" id="KW-0012">Acyltransferase</keyword>
<evidence type="ECO:0000256" key="3">
    <source>
        <dbReference type="ARBA" id="ARBA00023315"/>
    </source>
</evidence>
<sequence>AQQLPAPITSASKLQSQKHQLYLMKDGQSSRGHGVVVGFLKVGYKKLFLLDRNGVHIEAEPLCVLDFYVSELLQRHGYGLELFNFMLQ</sequence>
<proteinExistence type="predicted"/>
<dbReference type="PANTHER" id="PTHR12327:SF0">
    <property type="entry name" value="ALPHA-TUBULIN N-ACETYLTRANSFERASE 1"/>
    <property type="match status" value="1"/>
</dbReference>
<dbReference type="PROSITE" id="PS51730">
    <property type="entry name" value="GNAT_ATAT"/>
    <property type="match status" value="1"/>
</dbReference>
<gene>
    <name evidence="5" type="primary">ATAT1</name>
    <name evidence="5" type="ORF">CHARACLAT_032857</name>
</gene>
<organism evidence="5 6">
    <name type="scientific">Characodon lateralis</name>
    <dbReference type="NCBI Taxonomy" id="208331"/>
    <lineage>
        <taxon>Eukaryota</taxon>
        <taxon>Metazoa</taxon>
        <taxon>Chordata</taxon>
        <taxon>Craniata</taxon>
        <taxon>Vertebrata</taxon>
        <taxon>Euteleostomi</taxon>
        <taxon>Actinopterygii</taxon>
        <taxon>Neopterygii</taxon>
        <taxon>Teleostei</taxon>
        <taxon>Neoteleostei</taxon>
        <taxon>Acanthomorphata</taxon>
        <taxon>Ovalentaria</taxon>
        <taxon>Atherinomorphae</taxon>
        <taxon>Cyprinodontiformes</taxon>
        <taxon>Goodeidae</taxon>
        <taxon>Characodon</taxon>
    </lineage>
</organism>
<accession>A0ABU7ES12</accession>
<reference evidence="5 6" key="1">
    <citation type="submission" date="2021-06" db="EMBL/GenBank/DDBJ databases">
        <authorList>
            <person name="Palmer J.M."/>
        </authorList>
    </citation>
    <scope>NUCLEOTIDE SEQUENCE [LARGE SCALE GENOMIC DNA]</scope>
    <source>
        <strain evidence="5 6">CL_MEX2019</strain>
        <tissue evidence="5">Muscle</tissue>
    </source>
</reference>
<feature type="domain" description="N-acetyltransferase" evidence="4">
    <location>
        <begin position="1"/>
        <end position="88"/>
    </location>
</feature>
<dbReference type="Gene3D" id="3.40.630.30">
    <property type="match status" value="1"/>
</dbReference>
<keyword evidence="6" id="KW-1185">Reference proteome</keyword>
<evidence type="ECO:0000313" key="6">
    <source>
        <dbReference type="Proteomes" id="UP001352852"/>
    </source>
</evidence>
<name>A0ABU7ES12_9TELE</name>